<dbReference type="Proteomes" id="UP000217215">
    <property type="component" value="Chromosome"/>
</dbReference>
<dbReference type="OrthoDB" id="9779968at2"/>
<protein>
    <submittedName>
        <fullName evidence="1">DUF1501 domain-containing protein</fullName>
    </submittedName>
</protein>
<dbReference type="PROSITE" id="PS51318">
    <property type="entry name" value="TAT"/>
    <property type="match status" value="1"/>
</dbReference>
<name>A0A249KEW4_9ACTN</name>
<dbReference type="InterPro" id="IPR006311">
    <property type="entry name" value="TAT_signal"/>
</dbReference>
<dbReference type="PANTHER" id="PTHR43737">
    <property type="entry name" value="BLL7424 PROTEIN"/>
    <property type="match status" value="1"/>
</dbReference>
<dbReference type="RefSeq" id="WP_095672933.1">
    <property type="nucleotide sequence ID" value="NZ_CP016773.1"/>
</dbReference>
<dbReference type="InterPro" id="IPR010869">
    <property type="entry name" value="DUF1501"/>
</dbReference>
<evidence type="ECO:0000313" key="1">
    <source>
        <dbReference type="EMBL" id="ASY15341.1"/>
    </source>
</evidence>
<reference evidence="1 2" key="1">
    <citation type="submission" date="2016-07" db="EMBL/GenBank/DDBJ databases">
        <title>High microdiversification within the ubiquitous acI lineage of Actinobacteria.</title>
        <authorList>
            <person name="Neuenschwander S.M."/>
            <person name="Salcher M."/>
            <person name="Ghai R."/>
            <person name="Pernthaler J."/>
        </authorList>
    </citation>
    <scope>NUCLEOTIDE SEQUENCE [LARGE SCALE GENOMIC DNA]</scope>
    <source>
        <strain evidence="1">MMS-IA-56</strain>
    </source>
</reference>
<evidence type="ECO:0000313" key="2">
    <source>
        <dbReference type="Proteomes" id="UP000217215"/>
    </source>
</evidence>
<keyword evidence="2" id="KW-1185">Reference proteome</keyword>
<dbReference type="PANTHER" id="PTHR43737:SF1">
    <property type="entry name" value="DUF1501 DOMAIN-CONTAINING PROTEIN"/>
    <property type="match status" value="1"/>
</dbReference>
<organism evidence="1 2">
    <name type="scientific">Candidatus Planktophila sulfonica</name>
    <dbReference type="NCBI Taxonomy" id="1884904"/>
    <lineage>
        <taxon>Bacteria</taxon>
        <taxon>Bacillati</taxon>
        <taxon>Actinomycetota</taxon>
        <taxon>Actinomycetes</taxon>
        <taxon>Candidatus Nanopelagicales</taxon>
        <taxon>Candidatus Nanopelagicaceae</taxon>
        <taxon>Candidatus Planktophila</taxon>
    </lineage>
</organism>
<dbReference type="Pfam" id="PF07394">
    <property type="entry name" value="DUF1501"/>
    <property type="match status" value="1"/>
</dbReference>
<dbReference type="EMBL" id="CP016773">
    <property type="protein sequence ID" value="ASY15341.1"/>
    <property type="molecule type" value="Genomic_DNA"/>
</dbReference>
<dbReference type="AlphaFoldDB" id="A0A249KEW4"/>
<accession>A0A249KEW4</accession>
<gene>
    <name evidence="1" type="ORF">A1sIA56_00045</name>
</gene>
<proteinExistence type="predicted"/>
<sequence>MDTVTRRKFLTMTAGAVAAGAIAPILSVDEIAAAAVSRPLPSGTPILVMLTLYGGNDGLNTVIPYKDPIYFASRPEISYKPETVLPLDAELALNPAMKSLKVLWDQKKVAIIRGVGYPNPDRSHFSSMAKWQTASPAKHINTGWLGRWIDSQAEDSMLAISLGSVLPPLFAGAKRSGSVLPLGGLVIPKGSVGVNCQQLSKVSRNDSALMAAAATSMRNLFTVSTTVQPILKAPAPVNPDLPTVNGGNAGGDSNLAQQLDVVAKLIAAGSPTRVWSVSLGGFDTHANEANAQAELLGVVSDSIARFMGQMKSTSRAADVTMVVYSEFGRRVIGNGSQGTDHGTSGPMFVIGDKVNGGFYGDQPSLKNLINGDLAVTTDFRDVYATVLESILKSPAEQTLGTWKGRTNFIKS</sequence>
<dbReference type="KEGG" id="psuf:A1sIA56_00045"/>